<gene>
    <name evidence="6" type="primary">guaB1</name>
    <name evidence="9" type="ORF">GCM10009682_26940</name>
</gene>
<dbReference type="Gene3D" id="3.20.20.70">
    <property type="entry name" value="Aldolase class I"/>
    <property type="match status" value="1"/>
</dbReference>
<dbReference type="RefSeq" id="WP_344130381.1">
    <property type="nucleotide sequence ID" value="NZ_BAAALT010000068.1"/>
</dbReference>
<evidence type="ECO:0000313" key="9">
    <source>
        <dbReference type="EMBL" id="GAA1803735.1"/>
    </source>
</evidence>
<evidence type="ECO:0000256" key="6">
    <source>
        <dbReference type="HAMAP-Rule" id="MF_02250"/>
    </source>
</evidence>
<dbReference type="CDD" id="cd00381">
    <property type="entry name" value="IMPDH"/>
    <property type="match status" value="1"/>
</dbReference>
<dbReference type="InterPro" id="IPR050139">
    <property type="entry name" value="GMP_reductase"/>
</dbReference>
<name>A0ABP4Y4R4_9ACTN</name>
<dbReference type="Pfam" id="PF00571">
    <property type="entry name" value="CBS"/>
    <property type="match status" value="2"/>
</dbReference>
<comment type="similarity">
    <text evidence="6">Belongs to the IMPDH/GMPR family. GuaB1 subfamily.</text>
</comment>
<dbReference type="CDD" id="cd02205">
    <property type="entry name" value="CBS_pair_SF"/>
    <property type="match status" value="1"/>
</dbReference>
<keyword evidence="3 6" id="KW-0521">NADP</keyword>
<evidence type="ECO:0000256" key="7">
    <source>
        <dbReference type="PROSITE-ProRule" id="PRU00703"/>
    </source>
</evidence>
<evidence type="ECO:0000256" key="2">
    <source>
        <dbReference type="ARBA" id="ARBA00022737"/>
    </source>
</evidence>
<dbReference type="PROSITE" id="PS51371">
    <property type="entry name" value="CBS"/>
    <property type="match status" value="1"/>
</dbReference>
<sequence>MRMLSSPVGHDLTYADVFMVPSRSAVESRIDVDLSTRDGTGTTIPIVVANMTAVAGRRMAETIARRGGIAIIPQDIPTDVVADVISWVKHRHVLYDTPLALGPADTVSDALALLPKRAHGAVIVVEANQPVGVVTEADCAGVDRFTQLGRVMSRRLLTLPAGVNPKEAFELLADGHHRLGPVVDQRGDLVGILTRTGALRATLYEPALDAQGRLRIGAAVGISGDPAARADKLLAAGADVLVVDTAHGHQERMLAAVAAVRALKPSVPVAAGNVVTAEGTRDIVAAGADIVKVGVGPGAMCTTRMMTGVGRPQFSAVLECSRTARELGAHVWADGGVRYPRDVALALAAGAANVMVGSWFAGTYESPGDMQRDADGRLFKENFGMASARAVSHRTVDESAFDRARKGLFEEGISTSKMYLDRQRPGVEDIVDAIVAGVRSACTYAGATTIAELHERAVVGLQSPAGYTEGMPLHSSW</sequence>
<feature type="binding site" evidence="6">
    <location>
        <begin position="294"/>
        <end position="296"/>
    </location>
    <ligand>
        <name>NADP(+)</name>
        <dbReference type="ChEBI" id="CHEBI:58349"/>
    </ligand>
</feature>
<dbReference type="SUPFAM" id="SSF54631">
    <property type="entry name" value="CBS-domain pair"/>
    <property type="match status" value="1"/>
</dbReference>
<proteinExistence type="inferred from homology"/>
<dbReference type="InterPro" id="IPR000644">
    <property type="entry name" value="CBS_dom"/>
</dbReference>
<evidence type="ECO:0000256" key="3">
    <source>
        <dbReference type="ARBA" id="ARBA00022857"/>
    </source>
</evidence>
<keyword evidence="2" id="KW-0677">Repeat</keyword>
<dbReference type="InterPro" id="IPR013785">
    <property type="entry name" value="Aldolase_TIM"/>
</dbReference>
<protein>
    <recommendedName>
        <fullName evidence="6">GMP reductase</fullName>
        <ecNumber evidence="6">1.7.1.7</ecNumber>
    </recommendedName>
    <alternativeName>
        <fullName evidence="6">Guanosine 5'-monophosphate reductase</fullName>
        <shortName evidence="6">GMPR</shortName>
    </alternativeName>
</protein>
<keyword evidence="1 6" id="KW-0660">Purine salvage</keyword>
<reference evidence="10" key="1">
    <citation type="journal article" date="2019" name="Int. J. Syst. Evol. Microbiol.">
        <title>The Global Catalogue of Microorganisms (GCM) 10K type strain sequencing project: providing services to taxonomists for standard genome sequencing and annotation.</title>
        <authorList>
            <consortium name="The Broad Institute Genomics Platform"/>
            <consortium name="The Broad Institute Genome Sequencing Center for Infectious Disease"/>
            <person name="Wu L."/>
            <person name="Ma J."/>
        </authorList>
    </citation>
    <scope>NUCLEOTIDE SEQUENCE [LARGE SCALE GENOMIC DNA]</scope>
    <source>
        <strain evidence="10">JCM 13250</strain>
    </source>
</reference>
<evidence type="ECO:0000256" key="4">
    <source>
        <dbReference type="ARBA" id="ARBA00023002"/>
    </source>
</evidence>
<evidence type="ECO:0000256" key="5">
    <source>
        <dbReference type="ARBA" id="ARBA00023122"/>
    </source>
</evidence>
<dbReference type="PANTHER" id="PTHR43170:SF5">
    <property type="entry name" value="GMP REDUCTASE"/>
    <property type="match status" value="1"/>
</dbReference>
<dbReference type="PIRSF" id="PIRSF000130">
    <property type="entry name" value="IMPDH"/>
    <property type="match status" value="1"/>
</dbReference>
<accession>A0ABP4Y4R4</accession>
<dbReference type="EC" id="1.7.1.7" evidence="6"/>
<dbReference type="Proteomes" id="UP001500218">
    <property type="component" value="Unassembled WGS sequence"/>
</dbReference>
<dbReference type="NCBIfam" id="NF005869">
    <property type="entry name" value="PRK07807.1"/>
    <property type="match status" value="1"/>
</dbReference>
<comment type="catalytic activity">
    <reaction evidence="6">
        <text>IMP + NH4(+) + NADP(+) = GMP + NADPH + 2 H(+)</text>
        <dbReference type="Rhea" id="RHEA:17185"/>
        <dbReference type="ChEBI" id="CHEBI:15378"/>
        <dbReference type="ChEBI" id="CHEBI:28938"/>
        <dbReference type="ChEBI" id="CHEBI:57783"/>
        <dbReference type="ChEBI" id="CHEBI:58053"/>
        <dbReference type="ChEBI" id="CHEBI:58115"/>
        <dbReference type="ChEBI" id="CHEBI:58349"/>
        <dbReference type="EC" id="1.7.1.7"/>
    </reaction>
</comment>
<feature type="active site" description="Thioimidate intermediate" evidence="6">
    <location>
        <position position="301"/>
    </location>
</feature>
<dbReference type="InterPro" id="IPR005990">
    <property type="entry name" value="IMP_DH"/>
</dbReference>
<keyword evidence="4 6" id="KW-0560">Oxidoreductase</keyword>
<keyword evidence="10" id="KW-1185">Reference proteome</keyword>
<dbReference type="SMART" id="SM00116">
    <property type="entry name" value="CBS"/>
    <property type="match status" value="2"/>
</dbReference>
<keyword evidence="5 7" id="KW-0129">CBS domain</keyword>
<comment type="function">
    <text evidence="6">Involved in the purine-salvage pathway. Catalyzes the NADPH-dependent conversion of GMP to IMP.</text>
</comment>
<organism evidence="9 10">
    <name type="scientific">Luedemannella flava</name>
    <dbReference type="NCBI Taxonomy" id="349316"/>
    <lineage>
        <taxon>Bacteria</taxon>
        <taxon>Bacillati</taxon>
        <taxon>Actinomycetota</taxon>
        <taxon>Actinomycetes</taxon>
        <taxon>Micromonosporales</taxon>
        <taxon>Micromonosporaceae</taxon>
        <taxon>Luedemannella</taxon>
    </lineage>
</organism>
<comment type="caution">
    <text evidence="9">The sequence shown here is derived from an EMBL/GenBank/DDBJ whole genome shotgun (WGS) entry which is preliminary data.</text>
</comment>
<dbReference type="Pfam" id="PF00478">
    <property type="entry name" value="IMPDH"/>
    <property type="match status" value="1"/>
</dbReference>
<dbReference type="SUPFAM" id="SSF51412">
    <property type="entry name" value="Inosine monophosphate dehydrogenase (IMPDH)"/>
    <property type="match status" value="1"/>
</dbReference>
<evidence type="ECO:0000256" key="1">
    <source>
        <dbReference type="ARBA" id="ARBA00022726"/>
    </source>
</evidence>
<comment type="cofactor">
    <cofactor evidence="6">
        <name>a monovalent cation</name>
        <dbReference type="ChEBI" id="CHEBI:60242"/>
    </cofactor>
</comment>
<dbReference type="InterPro" id="IPR001093">
    <property type="entry name" value="IMP_DH_GMPRt"/>
</dbReference>
<dbReference type="InterPro" id="IPR005991">
    <property type="entry name" value="GUAB1"/>
</dbReference>
<evidence type="ECO:0000313" key="10">
    <source>
        <dbReference type="Proteomes" id="UP001500218"/>
    </source>
</evidence>
<dbReference type="HAMAP" id="MF_02250">
    <property type="entry name" value="GMPR_GuaB1"/>
    <property type="match status" value="1"/>
</dbReference>
<evidence type="ECO:0000259" key="8">
    <source>
        <dbReference type="PROSITE" id="PS51371"/>
    </source>
</evidence>
<dbReference type="PANTHER" id="PTHR43170">
    <property type="entry name" value="GMP REDUCTASE"/>
    <property type="match status" value="1"/>
</dbReference>
<comment type="pathway">
    <text evidence="6">Purine metabolism; IMP biosynthesis via salvage pathway.</text>
</comment>
<dbReference type="NCBIfam" id="TIGR01303">
    <property type="entry name" value="IMP_DH_rel_1"/>
    <property type="match status" value="1"/>
</dbReference>
<dbReference type="InterPro" id="IPR046342">
    <property type="entry name" value="CBS_dom_sf"/>
</dbReference>
<feature type="domain" description="CBS" evidence="8">
    <location>
        <begin position="152"/>
        <end position="208"/>
    </location>
</feature>
<dbReference type="SMART" id="SM01240">
    <property type="entry name" value="IMPDH"/>
    <property type="match status" value="1"/>
</dbReference>
<dbReference type="EMBL" id="BAAALT010000068">
    <property type="protein sequence ID" value="GAA1803735.1"/>
    <property type="molecule type" value="Genomic_DNA"/>
</dbReference>
<feature type="binding site" evidence="6">
    <location>
        <begin position="244"/>
        <end position="246"/>
    </location>
    <ligand>
        <name>NADP(+)</name>
        <dbReference type="ChEBI" id="CHEBI:58349"/>
    </ligand>
</feature>